<comment type="caution">
    <text evidence="3">The sequence shown here is derived from an EMBL/GenBank/DDBJ whole genome shotgun (WGS) entry which is preliminary data.</text>
</comment>
<dbReference type="InterPro" id="IPR033643">
    <property type="entry name" value="SYLF_SH3YL1-like"/>
</dbReference>
<evidence type="ECO:0000313" key="3">
    <source>
        <dbReference type="EMBL" id="OOQ87911.1"/>
    </source>
</evidence>
<dbReference type="GO" id="GO:0051666">
    <property type="term" value="P:actin cortical patch localization"/>
    <property type="evidence" value="ECO:0007669"/>
    <property type="project" value="TreeGrafter"/>
</dbReference>
<evidence type="ECO:0000259" key="2">
    <source>
        <dbReference type="Pfam" id="PF04366"/>
    </source>
</evidence>
<gene>
    <name evidence="3" type="ORF">PEBR_15146</name>
</gene>
<feature type="domain" description="Ysc84 actin-binding" evidence="2">
    <location>
        <begin position="140"/>
        <end position="263"/>
    </location>
</feature>
<dbReference type="EMBL" id="LJBN01000122">
    <property type="protein sequence ID" value="OOQ87911.1"/>
    <property type="molecule type" value="Genomic_DNA"/>
</dbReference>
<dbReference type="PANTHER" id="PTHR15629:SF2">
    <property type="entry name" value="SH3 DOMAIN-CONTAINING YSC84-LIKE PROTEIN 1"/>
    <property type="match status" value="1"/>
</dbReference>
<dbReference type="AlphaFoldDB" id="A0A1S9RRE7"/>
<sequence length="458" mass="46808">MSSDEIRPVSGGPAPVEAQAQAQAPAAEPTPAAAPATTPAPKARQPPIAGYRNPIHNPFPASLASECRKAGQIIDSFVNPKYAGLEGAIPQRILAPAKGLVICSVFKAGFLGSVRFGSGLIVCRLPDGSWSAPSAISLGGLGAGGQFGMEFTNFVFVLNTDAAVTTFINSGTLTLGGNISIAFGTGRSAETAAMIGTKGVAGIFAYSKTRGVYGGLTLEGGMILERSSANKKLYDRKLKAKELLTGEVPPPPQAEPLMRILNSEAFRLPSGGDQSASVSVAVAPATEAPAPEPQVANVPAAEAQAVETQKVVTPAPDAPVTEAPVAGAHATEGQAAETPVIEAASSRPVEPAASGVVSEAEIAPQAPKTEIDALDASEKAREQLPEPSVAPENDEEHDAEGKLIIDTLGASKYTPETTAKADVTPVDETQPPPPSQPHSELKESAAVISGDTPKETKS</sequence>
<dbReference type="InterPro" id="IPR007461">
    <property type="entry name" value="Ysc84_actin-binding"/>
</dbReference>
<evidence type="ECO:0000313" key="4">
    <source>
        <dbReference type="Proteomes" id="UP000190744"/>
    </source>
</evidence>
<feature type="region of interest" description="Disordered" evidence="1">
    <location>
        <begin position="1"/>
        <end position="51"/>
    </location>
</feature>
<name>A0A1S9RRE7_PENBI</name>
<dbReference type="PANTHER" id="PTHR15629">
    <property type="entry name" value="SH3YL1 PROTEIN"/>
    <property type="match status" value="1"/>
</dbReference>
<dbReference type="Pfam" id="PF04366">
    <property type="entry name" value="Ysc84"/>
    <property type="match status" value="1"/>
</dbReference>
<dbReference type="GO" id="GO:0035091">
    <property type="term" value="F:phosphatidylinositol binding"/>
    <property type="evidence" value="ECO:0007669"/>
    <property type="project" value="TreeGrafter"/>
</dbReference>
<dbReference type="CDD" id="cd11525">
    <property type="entry name" value="SYLF_SH3YL1_like"/>
    <property type="match status" value="1"/>
</dbReference>
<protein>
    <recommendedName>
        <fullName evidence="2">Ysc84 actin-binding domain-containing protein</fullName>
    </recommendedName>
</protein>
<proteinExistence type="predicted"/>
<dbReference type="Proteomes" id="UP000190744">
    <property type="component" value="Unassembled WGS sequence"/>
</dbReference>
<organism evidence="3 4">
    <name type="scientific">Penicillium brasilianum</name>
    <dbReference type="NCBI Taxonomy" id="104259"/>
    <lineage>
        <taxon>Eukaryota</taxon>
        <taxon>Fungi</taxon>
        <taxon>Dikarya</taxon>
        <taxon>Ascomycota</taxon>
        <taxon>Pezizomycotina</taxon>
        <taxon>Eurotiomycetes</taxon>
        <taxon>Eurotiomycetidae</taxon>
        <taxon>Eurotiales</taxon>
        <taxon>Aspergillaceae</taxon>
        <taxon>Penicillium</taxon>
    </lineage>
</organism>
<dbReference type="InterPro" id="IPR051702">
    <property type="entry name" value="SH3_domain_YSC84-like"/>
</dbReference>
<feature type="compositionally biased region" description="Low complexity" evidence="1">
    <location>
        <begin position="13"/>
        <end position="47"/>
    </location>
</feature>
<accession>A0A1S9RRE7</accession>
<dbReference type="GO" id="GO:0051017">
    <property type="term" value="P:actin filament bundle assembly"/>
    <property type="evidence" value="ECO:0007669"/>
    <property type="project" value="TreeGrafter"/>
</dbReference>
<reference evidence="4" key="1">
    <citation type="submission" date="2015-09" db="EMBL/GenBank/DDBJ databases">
        <authorList>
            <person name="Fill T.P."/>
            <person name="Baretta J.F."/>
            <person name="de Almeida L.G."/>
            <person name="Rocha M."/>
            <person name="de Souza D.H."/>
            <person name="Malavazi I."/>
            <person name="Cerdeira L.T."/>
            <person name="Hong H."/>
            <person name="Samborskyy M."/>
            <person name="de Vasconcelos A.T."/>
            <person name="Leadlay P."/>
            <person name="Rodrigues-Filho E."/>
        </authorList>
    </citation>
    <scope>NUCLEOTIDE SEQUENCE [LARGE SCALE GENOMIC DNA]</scope>
    <source>
        <strain evidence="4">LaBioMMi 136</strain>
    </source>
</reference>
<dbReference type="GO" id="GO:0051015">
    <property type="term" value="F:actin filament binding"/>
    <property type="evidence" value="ECO:0007669"/>
    <property type="project" value="TreeGrafter"/>
</dbReference>
<evidence type="ECO:0000256" key="1">
    <source>
        <dbReference type="SAM" id="MobiDB-lite"/>
    </source>
</evidence>
<feature type="region of interest" description="Disordered" evidence="1">
    <location>
        <begin position="307"/>
        <end position="458"/>
    </location>
</feature>
<dbReference type="GO" id="GO:0030479">
    <property type="term" value="C:actin cortical patch"/>
    <property type="evidence" value="ECO:0007669"/>
    <property type="project" value="TreeGrafter"/>
</dbReference>